<proteinExistence type="predicted"/>
<name>A0ABW5AY36_9FLAO</name>
<accession>A0ABW5AY36</accession>
<organism evidence="7 8">
    <name type="scientific">Aquimarina celericrescens</name>
    <dbReference type="NCBI Taxonomy" id="1964542"/>
    <lineage>
        <taxon>Bacteria</taxon>
        <taxon>Pseudomonadati</taxon>
        <taxon>Bacteroidota</taxon>
        <taxon>Flavobacteriia</taxon>
        <taxon>Flavobacteriales</taxon>
        <taxon>Flavobacteriaceae</taxon>
        <taxon>Aquimarina</taxon>
    </lineage>
</organism>
<evidence type="ECO:0000256" key="5">
    <source>
        <dbReference type="SAM" id="Phobius"/>
    </source>
</evidence>
<evidence type="ECO:0000259" key="6">
    <source>
        <dbReference type="Pfam" id="PF07291"/>
    </source>
</evidence>
<keyword evidence="8" id="KW-1185">Reference proteome</keyword>
<keyword evidence="2 5" id="KW-0812">Transmembrane</keyword>
<sequence length="137" mass="16055">MKFKIYLYQIIRVFFGIFLVLTSMYHVIKYSDFLDRLNVYFDAVSVFDTNIIEALAPLVPFEKFTIGCFLALDISRRNILKAAIILFGFFTLFLIDASQWYCAGIHFGFFMISMILLQMDNHSYNSTKFSKDSYQIV</sequence>
<evidence type="ECO:0000256" key="1">
    <source>
        <dbReference type="ARBA" id="ARBA00004141"/>
    </source>
</evidence>
<dbReference type="Proteomes" id="UP001597344">
    <property type="component" value="Unassembled WGS sequence"/>
</dbReference>
<feature type="transmembrane region" description="Helical" evidence="5">
    <location>
        <begin position="101"/>
        <end position="119"/>
    </location>
</feature>
<protein>
    <submittedName>
        <fullName evidence="7">MauE/DoxX family redox-associated membrane protein</fullName>
    </submittedName>
</protein>
<comment type="subcellular location">
    <subcellularLocation>
        <location evidence="1">Membrane</location>
        <topology evidence="1">Multi-pass membrane protein</topology>
    </subcellularLocation>
</comment>
<keyword evidence="4 5" id="KW-0472">Membrane</keyword>
<keyword evidence="3 5" id="KW-1133">Transmembrane helix</keyword>
<evidence type="ECO:0000256" key="2">
    <source>
        <dbReference type="ARBA" id="ARBA00022692"/>
    </source>
</evidence>
<feature type="domain" description="Methylamine utilisation protein MauE" evidence="6">
    <location>
        <begin position="6"/>
        <end position="95"/>
    </location>
</feature>
<reference evidence="8" key="1">
    <citation type="journal article" date="2019" name="Int. J. Syst. Evol. Microbiol.">
        <title>The Global Catalogue of Microorganisms (GCM) 10K type strain sequencing project: providing services to taxonomists for standard genome sequencing and annotation.</title>
        <authorList>
            <consortium name="The Broad Institute Genomics Platform"/>
            <consortium name="The Broad Institute Genome Sequencing Center for Infectious Disease"/>
            <person name="Wu L."/>
            <person name="Ma J."/>
        </authorList>
    </citation>
    <scope>NUCLEOTIDE SEQUENCE [LARGE SCALE GENOMIC DNA]</scope>
    <source>
        <strain evidence="8">DT92</strain>
    </source>
</reference>
<evidence type="ECO:0000256" key="4">
    <source>
        <dbReference type="ARBA" id="ARBA00023136"/>
    </source>
</evidence>
<evidence type="ECO:0000256" key="3">
    <source>
        <dbReference type="ARBA" id="ARBA00022989"/>
    </source>
</evidence>
<comment type="caution">
    <text evidence="7">The sequence shown here is derived from an EMBL/GenBank/DDBJ whole genome shotgun (WGS) entry which is preliminary data.</text>
</comment>
<evidence type="ECO:0000313" key="8">
    <source>
        <dbReference type="Proteomes" id="UP001597344"/>
    </source>
</evidence>
<feature type="transmembrane region" description="Helical" evidence="5">
    <location>
        <begin position="6"/>
        <end position="28"/>
    </location>
</feature>
<dbReference type="EMBL" id="JBHUHY010000007">
    <property type="protein sequence ID" value="MFD2187065.1"/>
    <property type="molecule type" value="Genomic_DNA"/>
</dbReference>
<gene>
    <name evidence="7" type="ORF">ACFSJT_09720</name>
</gene>
<dbReference type="Pfam" id="PF07291">
    <property type="entry name" value="MauE"/>
    <property type="match status" value="1"/>
</dbReference>
<dbReference type="InterPro" id="IPR009908">
    <property type="entry name" value="Methylamine_util_MauE"/>
</dbReference>
<feature type="transmembrane region" description="Helical" evidence="5">
    <location>
        <begin position="79"/>
        <end position="95"/>
    </location>
</feature>
<dbReference type="RefSeq" id="WP_378320062.1">
    <property type="nucleotide sequence ID" value="NZ_JBHUHY010000007.1"/>
</dbReference>
<evidence type="ECO:0000313" key="7">
    <source>
        <dbReference type="EMBL" id="MFD2187065.1"/>
    </source>
</evidence>